<keyword evidence="4" id="KW-1185">Reference proteome</keyword>
<organism evidence="2 3">
    <name type="scientific">Pseudomonas cichorii</name>
    <dbReference type="NCBI Taxonomy" id="36746"/>
    <lineage>
        <taxon>Bacteria</taxon>
        <taxon>Pseudomonadati</taxon>
        <taxon>Pseudomonadota</taxon>
        <taxon>Gammaproteobacteria</taxon>
        <taxon>Pseudomonadales</taxon>
        <taxon>Pseudomonadaceae</taxon>
        <taxon>Pseudomonas</taxon>
    </lineage>
</organism>
<sequence>MADKAQLIEQAKQASENLLTWASFVAYTEFLWQDNTRVTDAEAWQRQWFELEILNGLALAEWEEQGRPADWSSAWRETYQQDARELAAELLTLTA</sequence>
<dbReference type="EMBL" id="BLWA01000003">
    <property type="protein sequence ID" value="GFM91729.1"/>
    <property type="molecule type" value="Genomic_DNA"/>
</dbReference>
<reference evidence="1 4" key="2">
    <citation type="submission" date="2020-05" db="EMBL/GenBank/DDBJ databases">
        <title>Genetic diversity of Pseudomonas cichorii.</title>
        <authorList>
            <person name="Tani S."/>
            <person name="Yagi H."/>
            <person name="Hashimoto S."/>
            <person name="Iiyama K."/>
            <person name="Furuya N."/>
        </authorList>
    </citation>
    <scope>NUCLEOTIDE SEQUENCE [LARGE SCALE GENOMIC DNA]</scope>
    <source>
        <strain evidence="1 4">LMG 2162</strain>
    </source>
</reference>
<proteinExistence type="predicted"/>
<dbReference type="OrthoDB" id="9157220at2"/>
<evidence type="ECO:0000313" key="3">
    <source>
        <dbReference type="Proteomes" id="UP000278332"/>
    </source>
</evidence>
<dbReference type="Proteomes" id="UP000614982">
    <property type="component" value="Unassembled WGS sequence"/>
</dbReference>
<protein>
    <submittedName>
        <fullName evidence="2">Uncharacterized protein</fullName>
    </submittedName>
</protein>
<dbReference type="AlphaFoldDB" id="A0A3M4VFR5"/>
<accession>A0A3M4VFR5</accession>
<dbReference type="RefSeq" id="WP_025259143.1">
    <property type="nucleotide sequence ID" value="NZ_BLVV01000010.1"/>
</dbReference>
<dbReference type="GeneID" id="45541552"/>
<dbReference type="Proteomes" id="UP000278332">
    <property type="component" value="Unassembled WGS sequence"/>
</dbReference>
<evidence type="ECO:0000313" key="2">
    <source>
        <dbReference type="EMBL" id="RMR50571.1"/>
    </source>
</evidence>
<dbReference type="EMBL" id="RBRY01000176">
    <property type="protein sequence ID" value="RMR50571.1"/>
    <property type="molecule type" value="Genomic_DNA"/>
</dbReference>
<reference evidence="2 3" key="1">
    <citation type="submission" date="2018-08" db="EMBL/GenBank/DDBJ databases">
        <title>Recombination of ecologically and evolutionarily significant loci maintains genetic cohesion in the Pseudomonas syringae species complex.</title>
        <authorList>
            <person name="Dillon M."/>
            <person name="Thakur S."/>
            <person name="Almeida R.N.D."/>
            <person name="Weir B.S."/>
            <person name="Guttman D.S."/>
        </authorList>
    </citation>
    <scope>NUCLEOTIDE SEQUENCE [LARGE SCALE GENOMIC DNA]</scope>
    <source>
        <strain evidence="2 3">ICMP 6917</strain>
    </source>
</reference>
<evidence type="ECO:0000313" key="1">
    <source>
        <dbReference type="EMBL" id="GFM91729.1"/>
    </source>
</evidence>
<name>A0A3M4VFR5_PSECI</name>
<comment type="caution">
    <text evidence="2">The sequence shown here is derived from an EMBL/GenBank/DDBJ whole genome shotgun (WGS) entry which is preliminary data.</text>
</comment>
<gene>
    <name evidence="2" type="ORF">ALP84_00920</name>
    <name evidence="1" type="ORF">PSCICP_17010</name>
</gene>
<evidence type="ECO:0000313" key="4">
    <source>
        <dbReference type="Proteomes" id="UP000614982"/>
    </source>
</evidence>